<accession>A0A2S0N7W2</accession>
<protein>
    <submittedName>
        <fullName evidence="1">Uncharacterized protein</fullName>
    </submittedName>
</protein>
<organism evidence="1 2">
    <name type="scientific">Phreatobacter cathodiphilus</name>
    <dbReference type="NCBI Taxonomy" id="1868589"/>
    <lineage>
        <taxon>Bacteria</taxon>
        <taxon>Pseudomonadati</taxon>
        <taxon>Pseudomonadota</taxon>
        <taxon>Alphaproteobacteria</taxon>
        <taxon>Hyphomicrobiales</taxon>
        <taxon>Phreatobacteraceae</taxon>
        <taxon>Phreatobacter</taxon>
    </lineage>
</organism>
<dbReference type="EMBL" id="CP027668">
    <property type="protein sequence ID" value="AVO44260.1"/>
    <property type="molecule type" value="Genomic_DNA"/>
</dbReference>
<keyword evidence="2" id="KW-1185">Reference proteome</keyword>
<dbReference type="Proteomes" id="UP000237889">
    <property type="component" value="Chromosome"/>
</dbReference>
<gene>
    <name evidence="1" type="ORF">C6569_03805</name>
</gene>
<dbReference type="AlphaFoldDB" id="A0A2S0N7W2"/>
<sequence>MVIVGFSNGTRVGEYRPNVDGQRRLVGTTPACLANPSYARELGRLIDSNRVAFRGRTISLDETCRRER</sequence>
<name>A0A2S0N7W2_9HYPH</name>
<reference evidence="1 2" key="1">
    <citation type="submission" date="2018-03" db="EMBL/GenBank/DDBJ databases">
        <title>Genome sequencing of Phreatobacter sp.</title>
        <authorList>
            <person name="Kim S.-J."/>
            <person name="Heo J."/>
            <person name="Kwon S.-W."/>
        </authorList>
    </citation>
    <scope>NUCLEOTIDE SEQUENCE [LARGE SCALE GENOMIC DNA]</scope>
    <source>
        <strain evidence="1 2">S-12</strain>
    </source>
</reference>
<evidence type="ECO:0000313" key="1">
    <source>
        <dbReference type="EMBL" id="AVO44260.1"/>
    </source>
</evidence>
<proteinExistence type="predicted"/>
<evidence type="ECO:0000313" key="2">
    <source>
        <dbReference type="Proteomes" id="UP000237889"/>
    </source>
</evidence>
<dbReference type="KEGG" id="phr:C6569_03805"/>